<evidence type="ECO:0000259" key="7">
    <source>
        <dbReference type="PROSITE" id="PS51007"/>
    </source>
</evidence>
<keyword evidence="2 4" id="KW-0479">Metal-binding</keyword>
<name>A0ABS3EQ64_9HYPH</name>
<dbReference type="Proteomes" id="UP000664699">
    <property type="component" value="Unassembled WGS sequence"/>
</dbReference>
<dbReference type="InterPro" id="IPR036909">
    <property type="entry name" value="Cyt_c-like_dom_sf"/>
</dbReference>
<gene>
    <name evidence="8" type="ORF">JZX89_25235</name>
</gene>
<evidence type="ECO:0000313" key="8">
    <source>
        <dbReference type="EMBL" id="MBO0134051.1"/>
    </source>
</evidence>
<evidence type="ECO:0000256" key="6">
    <source>
        <dbReference type="SAM" id="Phobius"/>
    </source>
</evidence>
<feature type="transmembrane region" description="Helical" evidence="6">
    <location>
        <begin position="32"/>
        <end position="51"/>
    </location>
</feature>
<comment type="caution">
    <text evidence="8">The sequence shown here is derived from an EMBL/GenBank/DDBJ whole genome shotgun (WGS) entry which is preliminary data.</text>
</comment>
<organism evidence="8 9">
    <name type="scientific">Agrobacterium burrii</name>
    <dbReference type="NCBI Taxonomy" id="2815339"/>
    <lineage>
        <taxon>Bacteria</taxon>
        <taxon>Pseudomonadati</taxon>
        <taxon>Pseudomonadota</taxon>
        <taxon>Alphaproteobacteria</taxon>
        <taxon>Hyphomicrobiales</taxon>
        <taxon>Rhizobiaceae</taxon>
        <taxon>Rhizobium/Agrobacterium group</taxon>
        <taxon>Agrobacterium</taxon>
        <taxon>Agrobacterium tumefaciens complex</taxon>
    </lineage>
</organism>
<feature type="compositionally biased region" description="Basic and acidic residues" evidence="5">
    <location>
        <begin position="1"/>
        <end position="10"/>
    </location>
</feature>
<feature type="domain" description="Cytochrome c" evidence="7">
    <location>
        <begin position="81"/>
        <end position="167"/>
    </location>
</feature>
<keyword evidence="1 4" id="KW-0349">Heme</keyword>
<proteinExistence type="predicted"/>
<reference evidence="8 9" key="1">
    <citation type="submission" date="2021-03" db="EMBL/GenBank/DDBJ databases">
        <title>Whole genome sequence of Agrobacterium sp. strain Rnr.</title>
        <authorList>
            <person name="Mafakheri H."/>
            <person name="Taghavi S.M."/>
            <person name="Nemanja K."/>
            <person name="Osdaghi E."/>
        </authorList>
    </citation>
    <scope>NUCLEOTIDE SEQUENCE [LARGE SCALE GENOMIC DNA]</scope>
    <source>
        <strain evidence="8 9">Rnr</strain>
    </source>
</reference>
<feature type="region of interest" description="Disordered" evidence="5">
    <location>
        <begin position="1"/>
        <end position="26"/>
    </location>
</feature>
<evidence type="ECO:0000256" key="1">
    <source>
        <dbReference type="ARBA" id="ARBA00022617"/>
    </source>
</evidence>
<keyword evidence="9" id="KW-1185">Reference proteome</keyword>
<evidence type="ECO:0000256" key="4">
    <source>
        <dbReference type="PROSITE-ProRule" id="PRU00433"/>
    </source>
</evidence>
<sequence>MSIDEDKGTDDLNQTDAMAQSARHDSGIRPPAVAMAVGALILGSVAAYFIVKQPAVSSIAGIFQPASSAAIDKGTSTGITGDPEHGASLATQQCSGCHALSGRLIGPSWREVAARYSDGKPQETCLPQLVSAVTHPAPGWPGYPRGPAQSLSLEDKQNLAAFILSKKPSGASK</sequence>
<dbReference type="Pfam" id="PF00034">
    <property type="entry name" value="Cytochrom_C"/>
    <property type="match status" value="1"/>
</dbReference>
<dbReference type="InterPro" id="IPR009056">
    <property type="entry name" value="Cyt_c-like_dom"/>
</dbReference>
<evidence type="ECO:0000256" key="3">
    <source>
        <dbReference type="ARBA" id="ARBA00023004"/>
    </source>
</evidence>
<dbReference type="EMBL" id="JAFLNA010000018">
    <property type="protein sequence ID" value="MBO0134051.1"/>
    <property type="molecule type" value="Genomic_DNA"/>
</dbReference>
<protein>
    <recommendedName>
        <fullName evidence="7">Cytochrome c domain-containing protein</fullName>
    </recommendedName>
</protein>
<keyword evidence="6" id="KW-0812">Transmembrane</keyword>
<evidence type="ECO:0000256" key="2">
    <source>
        <dbReference type="ARBA" id="ARBA00022723"/>
    </source>
</evidence>
<dbReference type="PROSITE" id="PS51007">
    <property type="entry name" value="CYTC"/>
    <property type="match status" value="1"/>
</dbReference>
<accession>A0ABS3EQ64</accession>
<dbReference type="Gene3D" id="1.10.760.10">
    <property type="entry name" value="Cytochrome c-like domain"/>
    <property type="match status" value="1"/>
</dbReference>
<dbReference type="SUPFAM" id="SSF46626">
    <property type="entry name" value="Cytochrome c"/>
    <property type="match status" value="1"/>
</dbReference>
<evidence type="ECO:0000313" key="9">
    <source>
        <dbReference type="Proteomes" id="UP000664699"/>
    </source>
</evidence>
<keyword evidence="6" id="KW-1133">Transmembrane helix</keyword>
<keyword evidence="3 4" id="KW-0408">Iron</keyword>
<dbReference type="RefSeq" id="WP_207135710.1">
    <property type="nucleotide sequence ID" value="NZ_JAFLNA010000018.1"/>
</dbReference>
<keyword evidence="6" id="KW-0472">Membrane</keyword>
<evidence type="ECO:0000256" key="5">
    <source>
        <dbReference type="SAM" id="MobiDB-lite"/>
    </source>
</evidence>